<dbReference type="PANTHER" id="PTHR30486">
    <property type="entry name" value="TWITCHING MOTILITY PROTEIN PILT"/>
    <property type="match status" value="1"/>
</dbReference>
<dbReference type="PANTHER" id="PTHR30486:SF6">
    <property type="entry name" value="TYPE IV PILUS RETRACTATION ATPASE PILT"/>
    <property type="match status" value="1"/>
</dbReference>
<evidence type="ECO:0000256" key="1">
    <source>
        <dbReference type="ARBA" id="ARBA00006611"/>
    </source>
</evidence>
<sequence length="378" mass="42691">MNTNNEHLNLMPDEPTRFTPVFMDRMLEHAERLNASDITIQTGEPIYAEVHGRLLTLTNRRLSNTELGDLINSIYGPNATTQLLSGKDIDTHYEFRPNRGVRYRYRVNATACLVEGHDAIQITLRTIPTTPPKLDSMGLPDHVREAIEPQEGIVFITGATGSGKSTLLAAIIRDLIEQEHSNRKVLTYESPIEFVYDEIETVSAVVSQSEIPRHIPTFAAGVRNALRRKPRLIMVGECRDAETISAALEAALTGHPVYTTLHTSGVAETMRRLVTSFTGEERVGRTIDILETIRLCIWQKLVPTVDGKRVALREYLIFDEETRDILLEGDPNEVTNMTRKLVRERGQLMIHDANEKYKEGIISEREYKLIVAGSKEYL</sequence>
<dbReference type="GO" id="GO:0016887">
    <property type="term" value="F:ATP hydrolysis activity"/>
    <property type="evidence" value="ECO:0007669"/>
    <property type="project" value="InterPro"/>
</dbReference>
<comment type="caution">
    <text evidence="3">The sequence shown here is derived from an EMBL/GenBank/DDBJ whole genome shotgun (WGS) entry which is preliminary data.</text>
</comment>
<feature type="domain" description="Bacterial type II secretion system protein E" evidence="2">
    <location>
        <begin position="22"/>
        <end position="305"/>
    </location>
</feature>
<dbReference type="NCBIfam" id="TIGR02524">
    <property type="entry name" value="dot_icm_DotB"/>
    <property type="match status" value="1"/>
</dbReference>
<protein>
    <submittedName>
        <fullName evidence="3">DotB</fullName>
    </submittedName>
</protein>
<dbReference type="STRING" id="45068.Llon_1839"/>
<dbReference type="Gene3D" id="3.30.450.90">
    <property type="match status" value="1"/>
</dbReference>
<proteinExistence type="inferred from homology"/>
<dbReference type="InterPro" id="IPR027417">
    <property type="entry name" value="P-loop_NTPase"/>
</dbReference>
<gene>
    <name evidence="3" type="ORF">Llon_1839</name>
</gene>
<dbReference type="InterPro" id="IPR001482">
    <property type="entry name" value="T2SS/T4SS_dom"/>
</dbReference>
<evidence type="ECO:0000313" key="3">
    <source>
        <dbReference type="EMBL" id="KTD19667.1"/>
    </source>
</evidence>
<dbReference type="InterPro" id="IPR013363">
    <property type="entry name" value="Dot_Icm_DotB"/>
</dbReference>
<dbReference type="PATRIC" id="fig|45068.5.peg.1999"/>
<dbReference type="EMBL" id="LNYK01000033">
    <property type="protein sequence ID" value="KTD19667.1"/>
    <property type="molecule type" value="Genomic_DNA"/>
</dbReference>
<dbReference type="Pfam" id="PF00437">
    <property type="entry name" value="T2SSE"/>
    <property type="match status" value="1"/>
</dbReference>
<dbReference type="Gene3D" id="3.40.50.300">
    <property type="entry name" value="P-loop containing nucleotide triphosphate hydrolases"/>
    <property type="match status" value="1"/>
</dbReference>
<dbReference type="AlphaFoldDB" id="A0A0W0VHP4"/>
<evidence type="ECO:0000259" key="2">
    <source>
        <dbReference type="Pfam" id="PF00437"/>
    </source>
</evidence>
<comment type="similarity">
    <text evidence="1">Belongs to the GSP E family.</text>
</comment>
<organism evidence="3 4">
    <name type="scientific">Legionella londiniensis</name>
    <dbReference type="NCBI Taxonomy" id="45068"/>
    <lineage>
        <taxon>Bacteria</taxon>
        <taxon>Pseudomonadati</taxon>
        <taxon>Pseudomonadota</taxon>
        <taxon>Gammaproteobacteria</taxon>
        <taxon>Legionellales</taxon>
        <taxon>Legionellaceae</taxon>
        <taxon>Legionella</taxon>
    </lineage>
</organism>
<accession>A0A0W0VHP4</accession>
<dbReference type="SUPFAM" id="SSF52540">
    <property type="entry name" value="P-loop containing nucleoside triphosphate hydrolases"/>
    <property type="match status" value="1"/>
</dbReference>
<dbReference type="Proteomes" id="UP000054997">
    <property type="component" value="Unassembled WGS sequence"/>
</dbReference>
<reference evidence="3 4" key="1">
    <citation type="submission" date="2015-11" db="EMBL/GenBank/DDBJ databases">
        <title>Genomic analysis of 38 Legionella species identifies large and diverse effector repertoires.</title>
        <authorList>
            <person name="Burstein D."/>
            <person name="Amaro F."/>
            <person name="Zusman T."/>
            <person name="Lifshitz Z."/>
            <person name="Cohen O."/>
            <person name="Gilbert J.A."/>
            <person name="Pupko T."/>
            <person name="Shuman H.A."/>
            <person name="Segal G."/>
        </authorList>
    </citation>
    <scope>NUCLEOTIDE SEQUENCE [LARGE SCALE GENOMIC DNA]</scope>
    <source>
        <strain evidence="3 4">ATCC 49505</strain>
    </source>
</reference>
<dbReference type="InterPro" id="IPR050921">
    <property type="entry name" value="T4SS_GSP_E_ATPase"/>
</dbReference>
<keyword evidence="4" id="KW-1185">Reference proteome</keyword>
<dbReference type="CDD" id="cd19516">
    <property type="entry name" value="DotB_TraJ"/>
    <property type="match status" value="1"/>
</dbReference>
<name>A0A0W0VHP4_9GAMM</name>
<evidence type="ECO:0000313" key="4">
    <source>
        <dbReference type="Proteomes" id="UP000054997"/>
    </source>
</evidence>